<sequence length="311" mass="33277">MKLKSTVIAAAVTLALALVGSEAQAAPPRSVEASRDAQVAASIFGSSGAIGDYWNSNSGWYWYGQPTSSEYGAWDGSGWSAQDFEQGTIVWSPRFGTYGVRGAIYQDWSGDGGAYFAHVGLPKTEEHDVPGGRVQDFTSGWILWSPWSGAHPVRGGIAGSWWNAGGPSSALGYPLEAEGYAYRNGASQKFQRGYYYWSAGTGTHSVRGGILGRWDAMGGVYQYGYPRTEEIWAPGGTYQLFEAGTVVWNGAVGNAFGVDGGIGSAWWNNGGPNGRLGLPRTGEYYSGFGVWAQSFDHGTVYWSSTRGTWIG</sequence>
<protein>
    <recommendedName>
        <fullName evidence="4">LGFP repeat-containing protein</fullName>
    </recommendedName>
</protein>
<name>A0ABP9SC91_9MICC</name>
<evidence type="ECO:0000313" key="3">
    <source>
        <dbReference type="Proteomes" id="UP001500200"/>
    </source>
</evidence>
<dbReference type="EMBL" id="BAABKK010000011">
    <property type="protein sequence ID" value="GAA5193811.1"/>
    <property type="molecule type" value="Genomic_DNA"/>
</dbReference>
<evidence type="ECO:0008006" key="4">
    <source>
        <dbReference type="Google" id="ProtNLM"/>
    </source>
</evidence>
<keyword evidence="3" id="KW-1185">Reference proteome</keyword>
<accession>A0ABP9SC91</accession>
<keyword evidence="1" id="KW-0732">Signal</keyword>
<feature type="signal peptide" evidence="1">
    <location>
        <begin position="1"/>
        <end position="25"/>
    </location>
</feature>
<dbReference type="InterPro" id="IPR013207">
    <property type="entry name" value="LGFP"/>
</dbReference>
<reference evidence="3" key="1">
    <citation type="journal article" date="2019" name="Int. J. Syst. Evol. Microbiol.">
        <title>The Global Catalogue of Microorganisms (GCM) 10K type strain sequencing project: providing services to taxonomists for standard genome sequencing and annotation.</title>
        <authorList>
            <consortium name="The Broad Institute Genomics Platform"/>
            <consortium name="The Broad Institute Genome Sequencing Center for Infectious Disease"/>
            <person name="Wu L."/>
            <person name="Ma J."/>
        </authorList>
    </citation>
    <scope>NUCLEOTIDE SEQUENCE [LARGE SCALE GENOMIC DNA]</scope>
    <source>
        <strain evidence="3">JCM 18514</strain>
    </source>
</reference>
<gene>
    <name evidence="2" type="ORF">GCM10023346_19720</name>
</gene>
<dbReference type="Pfam" id="PF08310">
    <property type="entry name" value="LGFP"/>
    <property type="match status" value="5"/>
</dbReference>
<feature type="chain" id="PRO_5045751303" description="LGFP repeat-containing protein" evidence="1">
    <location>
        <begin position="26"/>
        <end position="311"/>
    </location>
</feature>
<organism evidence="2 3">
    <name type="scientific">Arthrobacter gyeryongensis</name>
    <dbReference type="NCBI Taxonomy" id="1650592"/>
    <lineage>
        <taxon>Bacteria</taxon>
        <taxon>Bacillati</taxon>
        <taxon>Actinomycetota</taxon>
        <taxon>Actinomycetes</taxon>
        <taxon>Micrococcales</taxon>
        <taxon>Micrococcaceae</taxon>
        <taxon>Arthrobacter</taxon>
    </lineage>
</organism>
<evidence type="ECO:0000313" key="2">
    <source>
        <dbReference type="EMBL" id="GAA5193811.1"/>
    </source>
</evidence>
<evidence type="ECO:0000256" key="1">
    <source>
        <dbReference type="SAM" id="SignalP"/>
    </source>
</evidence>
<dbReference type="RefSeq" id="WP_345449153.1">
    <property type="nucleotide sequence ID" value="NZ_BAABKK010000011.1"/>
</dbReference>
<dbReference type="Proteomes" id="UP001500200">
    <property type="component" value="Unassembled WGS sequence"/>
</dbReference>
<proteinExistence type="predicted"/>
<comment type="caution">
    <text evidence="2">The sequence shown here is derived from an EMBL/GenBank/DDBJ whole genome shotgun (WGS) entry which is preliminary data.</text>
</comment>